<dbReference type="Pfam" id="PF00990">
    <property type="entry name" value="GGDEF"/>
    <property type="match status" value="1"/>
</dbReference>
<dbReference type="EMBL" id="LT221036">
    <property type="protein sequence ID" value="CZR15069.1"/>
    <property type="molecule type" value="Genomic_DNA"/>
</dbReference>
<dbReference type="GO" id="GO:0052621">
    <property type="term" value="F:diguanylate cyclase activity"/>
    <property type="evidence" value="ECO:0007669"/>
    <property type="project" value="UniProtKB-EC"/>
</dbReference>
<reference evidence="5" key="2">
    <citation type="submission" date="2017-08" db="EMBL/GenBank/DDBJ databases">
        <title>Emergence of yersinia pseudotuberculosis strains with a plasmid-mediated antibiotics resistance.</title>
        <authorList>
            <person name="BOUCHIER C.B."/>
            <person name="GALIMAND M.G."/>
            <person name="CARNIEL E.C."/>
            <person name="CABANEL N.C."/>
        </authorList>
    </citation>
    <scope>NUCLEOTIDE SEQUENCE [LARGE SCALE GENOMIC DNA]</scope>
    <source>
        <strain evidence="5">Yps.F1</strain>
        <plasmid evidence="5">pYps.F1</plasmid>
    </source>
</reference>
<dbReference type="EC" id="2.7.7.65" evidence="2"/>
<name>A0A250MDS6_YERPU</name>
<dbReference type="SUPFAM" id="SSF55073">
    <property type="entry name" value="Nucleotide cyclase"/>
    <property type="match status" value="1"/>
</dbReference>
<sequence length="101" mass="10852">MGKCAEIDAVGDSKKALAELEQKEFPQVGQVTCSIGFAAVDPAQPPANILDNADQALYYAKGNGRNRTCHYESLVETGQIARRDNMEGNASVDFDIDALFG</sequence>
<dbReference type="InterPro" id="IPR050469">
    <property type="entry name" value="Diguanylate_Cyclase"/>
</dbReference>
<dbReference type="PANTHER" id="PTHR45138:SF9">
    <property type="entry name" value="DIGUANYLATE CYCLASE DGCM-RELATED"/>
    <property type="match status" value="1"/>
</dbReference>
<keyword evidence="5" id="KW-0614">Plasmid</keyword>
<geneLocation type="plasmid" evidence="5">
    <name>pYps.F1</name>
</geneLocation>
<dbReference type="Gene3D" id="3.30.70.270">
    <property type="match status" value="1"/>
</dbReference>
<evidence type="ECO:0000256" key="2">
    <source>
        <dbReference type="ARBA" id="ARBA00012528"/>
    </source>
</evidence>
<proteinExistence type="predicted"/>
<evidence type="ECO:0000256" key="3">
    <source>
        <dbReference type="ARBA" id="ARBA00034247"/>
    </source>
</evidence>
<feature type="domain" description="GGDEF" evidence="4">
    <location>
        <begin position="24"/>
        <end position="67"/>
    </location>
</feature>
<dbReference type="GO" id="GO:1902201">
    <property type="term" value="P:negative regulation of bacterial-type flagellum-dependent cell motility"/>
    <property type="evidence" value="ECO:0007669"/>
    <property type="project" value="TreeGrafter"/>
</dbReference>
<comment type="pathway">
    <text evidence="1">Purine metabolism; 3',5'-cyclic di-GMP biosynthesis.</text>
</comment>
<evidence type="ECO:0000313" key="5">
    <source>
        <dbReference type="EMBL" id="CZR15069.1"/>
    </source>
</evidence>
<comment type="catalytic activity">
    <reaction evidence="3">
        <text>2 GTP = 3',3'-c-di-GMP + 2 diphosphate</text>
        <dbReference type="Rhea" id="RHEA:24898"/>
        <dbReference type="ChEBI" id="CHEBI:33019"/>
        <dbReference type="ChEBI" id="CHEBI:37565"/>
        <dbReference type="ChEBI" id="CHEBI:58805"/>
        <dbReference type="EC" id="2.7.7.65"/>
    </reaction>
</comment>
<accession>A0A250MDS6</accession>
<dbReference type="InterPro" id="IPR000160">
    <property type="entry name" value="GGDEF_dom"/>
</dbReference>
<evidence type="ECO:0000256" key="1">
    <source>
        <dbReference type="ARBA" id="ARBA00004665"/>
    </source>
</evidence>
<evidence type="ECO:0000259" key="4">
    <source>
        <dbReference type="Pfam" id="PF00990"/>
    </source>
</evidence>
<dbReference type="GO" id="GO:0043709">
    <property type="term" value="P:cell adhesion involved in single-species biofilm formation"/>
    <property type="evidence" value="ECO:0007669"/>
    <property type="project" value="TreeGrafter"/>
</dbReference>
<dbReference type="InterPro" id="IPR043128">
    <property type="entry name" value="Rev_trsase/Diguanyl_cyclase"/>
</dbReference>
<dbReference type="GO" id="GO:0005886">
    <property type="term" value="C:plasma membrane"/>
    <property type="evidence" value="ECO:0007669"/>
    <property type="project" value="TreeGrafter"/>
</dbReference>
<dbReference type="PANTHER" id="PTHR45138">
    <property type="entry name" value="REGULATORY COMPONENTS OF SENSORY TRANSDUCTION SYSTEM"/>
    <property type="match status" value="1"/>
</dbReference>
<reference evidence="5" key="1">
    <citation type="submission" date="2016-02" db="EMBL/GenBank/DDBJ databases">
        <authorList>
            <person name="Wen L."/>
            <person name="He K."/>
            <person name="Yang H."/>
        </authorList>
    </citation>
    <scope>NUCLEOTIDE SEQUENCE</scope>
    <source>
        <strain evidence="5">Yps.F1</strain>
        <plasmid evidence="5">pYps.F1</plasmid>
    </source>
</reference>
<protein>
    <recommendedName>
        <fullName evidence="2">diguanylate cyclase</fullName>
        <ecNumber evidence="2">2.7.7.65</ecNumber>
    </recommendedName>
</protein>
<dbReference type="InterPro" id="IPR029787">
    <property type="entry name" value="Nucleotide_cyclase"/>
</dbReference>
<organism evidence="5">
    <name type="scientific">Yersinia pseudotuberculosis</name>
    <dbReference type="NCBI Taxonomy" id="633"/>
    <lineage>
        <taxon>Bacteria</taxon>
        <taxon>Pseudomonadati</taxon>
        <taxon>Pseudomonadota</taxon>
        <taxon>Gammaproteobacteria</taxon>
        <taxon>Enterobacterales</taxon>
        <taxon>Yersiniaceae</taxon>
        <taxon>Yersinia</taxon>
    </lineage>
</organism>
<dbReference type="AlphaFoldDB" id="A0A250MDS6"/>